<organism evidence="1 2">
    <name type="scientific">Xenoophorus captivus</name>
    <dbReference type="NCBI Taxonomy" id="1517983"/>
    <lineage>
        <taxon>Eukaryota</taxon>
        <taxon>Metazoa</taxon>
        <taxon>Chordata</taxon>
        <taxon>Craniata</taxon>
        <taxon>Vertebrata</taxon>
        <taxon>Euteleostomi</taxon>
        <taxon>Actinopterygii</taxon>
        <taxon>Neopterygii</taxon>
        <taxon>Teleostei</taxon>
        <taxon>Neoteleostei</taxon>
        <taxon>Acanthomorphata</taxon>
        <taxon>Ovalentaria</taxon>
        <taxon>Atherinomorphae</taxon>
        <taxon>Cyprinodontiformes</taxon>
        <taxon>Goodeidae</taxon>
        <taxon>Xenoophorus</taxon>
    </lineage>
</organism>
<proteinExistence type="predicted"/>
<dbReference type="Pfam" id="PF12372">
    <property type="entry name" value="Htt_N-HEAT"/>
    <property type="match status" value="2"/>
</dbReference>
<evidence type="ECO:0000313" key="1">
    <source>
        <dbReference type="EMBL" id="MEQ2192160.1"/>
    </source>
</evidence>
<gene>
    <name evidence="1" type="ORF">XENOCAPTIV_007917</name>
</gene>
<comment type="caution">
    <text evidence="1">The sequence shown here is derived from an EMBL/GenBank/DDBJ whole genome shotgun (WGS) entry which is preliminary data.</text>
</comment>
<dbReference type="PANTHER" id="PTHR10170">
    <property type="entry name" value="HUNTINGTON DISEASE PROTEIN"/>
    <property type="match status" value="1"/>
</dbReference>
<evidence type="ECO:0008006" key="3">
    <source>
        <dbReference type="Google" id="ProtNLM"/>
    </source>
</evidence>
<dbReference type="InterPro" id="IPR028426">
    <property type="entry name" value="Huntingtin_fam"/>
</dbReference>
<dbReference type="Proteomes" id="UP001434883">
    <property type="component" value="Unassembled WGS sequence"/>
</dbReference>
<sequence>FIPQLLKTLFGTNLASQYESVLSGPSRSQGKALRLGSSSLRPGLYHYCFMAPYTHFTQALADASLRNMVQAEQEHDTSGDSEAIIPNIFFFLVLLSYERYHSKQIISIPKIIQLCDGIMASGRKAVTHGERNTGRHAM</sequence>
<keyword evidence="2" id="KW-1185">Reference proteome</keyword>
<dbReference type="PANTHER" id="PTHR10170:SF10">
    <property type="entry name" value="HUNTINGTIN"/>
    <property type="match status" value="1"/>
</dbReference>
<feature type="non-terminal residue" evidence="1">
    <location>
        <position position="1"/>
    </location>
</feature>
<accession>A0ABV0Q8N2</accession>
<dbReference type="InterPro" id="IPR024613">
    <property type="entry name" value="Huntingtin_N_HEAT_rpt-2"/>
</dbReference>
<evidence type="ECO:0000313" key="2">
    <source>
        <dbReference type="Proteomes" id="UP001434883"/>
    </source>
</evidence>
<protein>
    <recommendedName>
        <fullName evidence="3">Huntingtin</fullName>
    </recommendedName>
</protein>
<name>A0ABV0Q8N2_9TELE</name>
<reference evidence="1 2" key="1">
    <citation type="submission" date="2021-06" db="EMBL/GenBank/DDBJ databases">
        <authorList>
            <person name="Palmer J.M."/>
        </authorList>
    </citation>
    <scope>NUCLEOTIDE SEQUENCE [LARGE SCALE GENOMIC DNA]</scope>
    <source>
        <strain evidence="1 2">XC_2019</strain>
        <tissue evidence="1">Muscle</tissue>
    </source>
</reference>
<dbReference type="EMBL" id="JAHRIN010001914">
    <property type="protein sequence ID" value="MEQ2192160.1"/>
    <property type="molecule type" value="Genomic_DNA"/>
</dbReference>